<reference evidence="4 5" key="1">
    <citation type="submission" date="2022-03" db="EMBL/GenBank/DDBJ databases">
        <authorList>
            <person name="Macdonald S."/>
            <person name="Ahmed S."/>
            <person name="Newling K."/>
        </authorList>
    </citation>
    <scope>NUCLEOTIDE SEQUENCE [LARGE SCALE GENOMIC DNA]</scope>
</reference>
<evidence type="ECO:0000256" key="2">
    <source>
        <dbReference type="SAM" id="Phobius"/>
    </source>
</evidence>
<dbReference type="Pfam" id="PF25464">
    <property type="entry name" value="DUF7900"/>
    <property type="match status" value="1"/>
</dbReference>
<sequence length="143" mass="15824">MAQISSSSTIDNKNEKVVQRWFKLGLVTTLEGGSIAANDYDVEKPHGWQHIALLGARDVIRQQKEEIGNLRNQVKALSLENESIGQTPNDSSLICEALKGEVEALNKEVLVLNERSMVYRNVLITSSIGFTVVIGVVMGIMKW</sequence>
<keyword evidence="2" id="KW-0472">Membrane</keyword>
<accession>A0ABC8JHQ0</accession>
<gene>
    <name evidence="4" type="ORF">ERUC_LOCUS8812</name>
</gene>
<name>A0ABC8JHQ0_ERUVS</name>
<feature type="domain" description="DUF7900" evidence="3">
    <location>
        <begin position="44"/>
        <end position="83"/>
    </location>
</feature>
<feature type="coiled-coil region" evidence="1">
    <location>
        <begin position="53"/>
        <end position="115"/>
    </location>
</feature>
<proteinExistence type="predicted"/>
<keyword evidence="5" id="KW-1185">Reference proteome</keyword>
<keyword evidence="2" id="KW-1133">Transmembrane helix</keyword>
<dbReference type="EMBL" id="CAKOAT010091266">
    <property type="protein sequence ID" value="CAH8320261.1"/>
    <property type="molecule type" value="Genomic_DNA"/>
</dbReference>
<feature type="transmembrane region" description="Helical" evidence="2">
    <location>
        <begin position="122"/>
        <end position="141"/>
    </location>
</feature>
<keyword evidence="1" id="KW-0175">Coiled coil</keyword>
<evidence type="ECO:0000313" key="5">
    <source>
        <dbReference type="Proteomes" id="UP001642260"/>
    </source>
</evidence>
<dbReference type="AlphaFoldDB" id="A0ABC8JHQ0"/>
<evidence type="ECO:0000313" key="4">
    <source>
        <dbReference type="EMBL" id="CAH8320261.1"/>
    </source>
</evidence>
<organism evidence="4 5">
    <name type="scientific">Eruca vesicaria subsp. sativa</name>
    <name type="common">Garden rocket</name>
    <name type="synonym">Eruca sativa</name>
    <dbReference type="NCBI Taxonomy" id="29727"/>
    <lineage>
        <taxon>Eukaryota</taxon>
        <taxon>Viridiplantae</taxon>
        <taxon>Streptophyta</taxon>
        <taxon>Embryophyta</taxon>
        <taxon>Tracheophyta</taxon>
        <taxon>Spermatophyta</taxon>
        <taxon>Magnoliopsida</taxon>
        <taxon>eudicotyledons</taxon>
        <taxon>Gunneridae</taxon>
        <taxon>Pentapetalae</taxon>
        <taxon>rosids</taxon>
        <taxon>malvids</taxon>
        <taxon>Brassicales</taxon>
        <taxon>Brassicaceae</taxon>
        <taxon>Brassiceae</taxon>
        <taxon>Eruca</taxon>
    </lineage>
</organism>
<dbReference type="Proteomes" id="UP001642260">
    <property type="component" value="Unassembled WGS sequence"/>
</dbReference>
<keyword evidence="2" id="KW-0812">Transmembrane</keyword>
<dbReference type="InterPro" id="IPR057222">
    <property type="entry name" value="DUF7900"/>
</dbReference>
<protein>
    <recommendedName>
        <fullName evidence="3">DUF7900 domain-containing protein</fullName>
    </recommendedName>
</protein>
<comment type="caution">
    <text evidence="4">The sequence shown here is derived from an EMBL/GenBank/DDBJ whole genome shotgun (WGS) entry which is preliminary data.</text>
</comment>
<evidence type="ECO:0000259" key="3">
    <source>
        <dbReference type="Pfam" id="PF25464"/>
    </source>
</evidence>
<evidence type="ECO:0000256" key="1">
    <source>
        <dbReference type="SAM" id="Coils"/>
    </source>
</evidence>